<protein>
    <recommendedName>
        <fullName evidence="4">Dolichol kinase</fullName>
    </recommendedName>
</protein>
<dbReference type="Proteomes" id="UP001157974">
    <property type="component" value="Unassembled WGS sequence"/>
</dbReference>
<evidence type="ECO:0000313" key="3">
    <source>
        <dbReference type="Proteomes" id="UP001157974"/>
    </source>
</evidence>
<dbReference type="EMBL" id="JAMWBK010000010">
    <property type="protein sequence ID" value="KAJ8901983.1"/>
    <property type="molecule type" value="Genomic_DNA"/>
</dbReference>
<evidence type="ECO:0000313" key="2">
    <source>
        <dbReference type="EMBL" id="KAJ8901983.1"/>
    </source>
</evidence>
<organism evidence="2 3">
    <name type="scientific">Rhodosorus marinus</name>
    <dbReference type="NCBI Taxonomy" id="101924"/>
    <lineage>
        <taxon>Eukaryota</taxon>
        <taxon>Rhodophyta</taxon>
        <taxon>Stylonematophyceae</taxon>
        <taxon>Stylonematales</taxon>
        <taxon>Stylonemataceae</taxon>
        <taxon>Rhodosorus</taxon>
    </lineage>
</organism>
<keyword evidence="1" id="KW-1133">Transmembrane helix</keyword>
<evidence type="ECO:0000256" key="1">
    <source>
        <dbReference type="SAM" id="Phobius"/>
    </source>
</evidence>
<keyword evidence="3" id="KW-1185">Reference proteome</keyword>
<sequence length="336" mass="36474">MIIMSLLATWKRVLNSFRNGGGPIATIGSLVLGQRLAQRVVIVHWSLYLSLLLGLYGLPIPQGGSEVVASLLSGVQTGIKSTILLIAISHALGPSRLPILDSLRSYISPEQQGIVQYYEIVLCLVGPSVSVLEGLIVVWSILKLTRWMEHRMRASQVDDPAWKAGLLCLCIAGFATFGASIYSVSDKLGPAPLWSLAGVSLLFTTLALINPDGNISDAGLTLGYFGIVVNLANVEVFFSQTKAVDQADRVYATLQIIYVAASSILSVFVLSSLRLFVPTGFRNVLICMGITFRLLVAMGTDHSFYPVLIWRSAQLCGICCVFIWFMFFGEDSHLAV</sequence>
<accession>A0AAV8UHJ8</accession>
<feature type="transmembrane region" description="Helical" evidence="1">
    <location>
        <begin position="120"/>
        <end position="142"/>
    </location>
</feature>
<comment type="caution">
    <text evidence="2">The sequence shown here is derived from an EMBL/GenBank/DDBJ whole genome shotgun (WGS) entry which is preliminary data.</text>
</comment>
<keyword evidence="1" id="KW-0472">Membrane</keyword>
<dbReference type="AlphaFoldDB" id="A0AAV8UHJ8"/>
<feature type="transmembrane region" description="Helical" evidence="1">
    <location>
        <begin position="191"/>
        <end position="209"/>
    </location>
</feature>
<reference evidence="2 3" key="1">
    <citation type="journal article" date="2023" name="Nat. Commun.">
        <title>Origin of minicircular mitochondrial genomes in red algae.</title>
        <authorList>
            <person name="Lee Y."/>
            <person name="Cho C.H."/>
            <person name="Lee Y.M."/>
            <person name="Park S.I."/>
            <person name="Yang J.H."/>
            <person name="West J.A."/>
            <person name="Bhattacharya D."/>
            <person name="Yoon H.S."/>
        </authorList>
    </citation>
    <scope>NUCLEOTIDE SEQUENCE [LARGE SCALE GENOMIC DNA]</scope>
    <source>
        <strain evidence="2 3">CCMP1338</strain>
        <tissue evidence="2">Whole cell</tissue>
    </source>
</reference>
<proteinExistence type="predicted"/>
<keyword evidence="1" id="KW-0812">Transmembrane</keyword>
<gene>
    <name evidence="2" type="ORF">NDN08_004184</name>
</gene>
<feature type="transmembrane region" description="Helical" evidence="1">
    <location>
        <begin position="162"/>
        <end position="184"/>
    </location>
</feature>
<name>A0AAV8UHJ8_9RHOD</name>
<feature type="transmembrane region" description="Helical" evidence="1">
    <location>
        <begin position="40"/>
        <end position="58"/>
    </location>
</feature>
<feature type="transmembrane region" description="Helical" evidence="1">
    <location>
        <begin position="275"/>
        <end position="296"/>
    </location>
</feature>
<evidence type="ECO:0008006" key="4">
    <source>
        <dbReference type="Google" id="ProtNLM"/>
    </source>
</evidence>
<feature type="transmembrane region" description="Helical" evidence="1">
    <location>
        <begin position="221"/>
        <end position="238"/>
    </location>
</feature>
<feature type="transmembrane region" description="Helical" evidence="1">
    <location>
        <begin position="250"/>
        <end position="269"/>
    </location>
</feature>
<feature type="transmembrane region" description="Helical" evidence="1">
    <location>
        <begin position="308"/>
        <end position="327"/>
    </location>
</feature>